<protein>
    <submittedName>
        <fullName evidence="1">Uncharacterized protein</fullName>
    </submittedName>
</protein>
<accession>A0A2P9AS29</accession>
<organism evidence="1 2">
    <name type="scientific">Mesorhizobium delmotii</name>
    <dbReference type="NCBI Taxonomy" id="1631247"/>
    <lineage>
        <taxon>Bacteria</taxon>
        <taxon>Pseudomonadati</taxon>
        <taxon>Pseudomonadota</taxon>
        <taxon>Alphaproteobacteria</taxon>
        <taxon>Hyphomicrobiales</taxon>
        <taxon>Phyllobacteriaceae</taxon>
        <taxon>Mesorhizobium</taxon>
    </lineage>
</organism>
<proteinExistence type="predicted"/>
<reference evidence="2" key="1">
    <citation type="submission" date="2016-12" db="EMBL/GenBank/DDBJ databases">
        <authorList>
            <person name="Brunel B."/>
        </authorList>
    </citation>
    <scope>NUCLEOTIDE SEQUENCE [LARGE SCALE GENOMIC DNA]</scope>
</reference>
<evidence type="ECO:0000313" key="2">
    <source>
        <dbReference type="Proteomes" id="UP000245698"/>
    </source>
</evidence>
<dbReference type="AlphaFoldDB" id="A0A2P9AS29"/>
<evidence type="ECO:0000313" key="1">
    <source>
        <dbReference type="EMBL" id="SJM33975.1"/>
    </source>
</evidence>
<name>A0A2P9AS29_9HYPH</name>
<sequence>MPDGGHYVPMEQPESTHPVEAALLEAAPSLASTM</sequence>
<dbReference type="EMBL" id="FUIG01000046">
    <property type="protein sequence ID" value="SJM33975.1"/>
    <property type="molecule type" value="Genomic_DNA"/>
</dbReference>
<gene>
    <name evidence="1" type="ORF">BQ8482_380158</name>
</gene>
<keyword evidence="2" id="KW-1185">Reference proteome</keyword>
<dbReference type="Proteomes" id="UP000245698">
    <property type="component" value="Unassembled WGS sequence"/>
</dbReference>